<accession>A0ACC0GP96</accession>
<organism evidence="1 2">
    <name type="scientific">Camellia lanceoleosa</name>
    <dbReference type="NCBI Taxonomy" id="1840588"/>
    <lineage>
        <taxon>Eukaryota</taxon>
        <taxon>Viridiplantae</taxon>
        <taxon>Streptophyta</taxon>
        <taxon>Embryophyta</taxon>
        <taxon>Tracheophyta</taxon>
        <taxon>Spermatophyta</taxon>
        <taxon>Magnoliopsida</taxon>
        <taxon>eudicotyledons</taxon>
        <taxon>Gunneridae</taxon>
        <taxon>Pentapetalae</taxon>
        <taxon>asterids</taxon>
        <taxon>Ericales</taxon>
        <taxon>Theaceae</taxon>
        <taxon>Camellia</taxon>
    </lineage>
</organism>
<evidence type="ECO:0000313" key="1">
    <source>
        <dbReference type="EMBL" id="KAI8002040.1"/>
    </source>
</evidence>
<evidence type="ECO:0000313" key="2">
    <source>
        <dbReference type="Proteomes" id="UP001060215"/>
    </source>
</evidence>
<sequence length="88" mass="10039">MIDSQEVSKGSGFVAFTTPEEATKAVVECPSMYEMLPNPEFKWEKQHEIGPVKQSEDGETCVKLESYDSTNTFILFEEALRHNENHLK</sequence>
<name>A0ACC0GP96_9ERIC</name>
<protein>
    <submittedName>
        <fullName evidence="1">Phospholipase A(1) LCAT3</fullName>
    </submittedName>
</protein>
<proteinExistence type="predicted"/>
<dbReference type="EMBL" id="CM045765">
    <property type="protein sequence ID" value="KAI8002040.1"/>
    <property type="molecule type" value="Genomic_DNA"/>
</dbReference>
<keyword evidence="2" id="KW-1185">Reference proteome</keyword>
<comment type="caution">
    <text evidence="1">The sequence shown here is derived from an EMBL/GenBank/DDBJ whole genome shotgun (WGS) entry which is preliminary data.</text>
</comment>
<dbReference type="Proteomes" id="UP001060215">
    <property type="component" value="Chromosome 8"/>
</dbReference>
<reference evidence="1 2" key="1">
    <citation type="journal article" date="2022" name="Plant J.">
        <title>Chromosome-level genome of Camellia lanceoleosa provides a valuable resource for understanding genome evolution and self-incompatibility.</title>
        <authorList>
            <person name="Gong W."/>
            <person name="Xiao S."/>
            <person name="Wang L."/>
            <person name="Liao Z."/>
            <person name="Chang Y."/>
            <person name="Mo W."/>
            <person name="Hu G."/>
            <person name="Li W."/>
            <person name="Zhao G."/>
            <person name="Zhu H."/>
            <person name="Hu X."/>
            <person name="Ji K."/>
            <person name="Xiang X."/>
            <person name="Song Q."/>
            <person name="Yuan D."/>
            <person name="Jin S."/>
            <person name="Zhang L."/>
        </authorList>
    </citation>
    <scope>NUCLEOTIDE SEQUENCE [LARGE SCALE GENOMIC DNA]</scope>
    <source>
        <strain evidence="1">SQ_2022a</strain>
    </source>
</reference>
<gene>
    <name evidence="1" type="ORF">LOK49_LG09G02044</name>
</gene>